<dbReference type="RefSeq" id="WP_263734105.1">
    <property type="nucleotide sequence ID" value="NZ_JAOWKY010000001.1"/>
</dbReference>
<evidence type="ECO:0000313" key="2">
    <source>
        <dbReference type="Proteomes" id="UP001652542"/>
    </source>
</evidence>
<proteinExistence type="predicted"/>
<dbReference type="CDD" id="cd00448">
    <property type="entry name" value="YjgF_YER057c_UK114_family"/>
    <property type="match status" value="1"/>
</dbReference>
<dbReference type="Pfam" id="PF01042">
    <property type="entry name" value="Ribonuc_L-PSP"/>
    <property type="match status" value="1"/>
</dbReference>
<gene>
    <name evidence="1" type="ORF">OEW28_07630</name>
</gene>
<dbReference type="SUPFAM" id="SSF55298">
    <property type="entry name" value="YjgF-like"/>
    <property type="match status" value="1"/>
</dbReference>
<reference evidence="1 2" key="1">
    <citation type="submission" date="2022-10" db="EMBL/GenBank/DDBJ databases">
        <title>Defluviimonas sp. nov., isolated from ocean surface water.</title>
        <authorList>
            <person name="He W."/>
            <person name="Wang L."/>
            <person name="Zhang D.-F."/>
        </authorList>
    </citation>
    <scope>NUCLEOTIDE SEQUENCE [LARGE SCALE GENOMIC DNA]</scope>
    <source>
        <strain evidence="1 2">WL0002</strain>
    </source>
</reference>
<dbReference type="InterPro" id="IPR006175">
    <property type="entry name" value="YjgF/YER057c/UK114"/>
</dbReference>
<dbReference type="Gene3D" id="3.30.1330.40">
    <property type="entry name" value="RutC-like"/>
    <property type="match status" value="1"/>
</dbReference>
<evidence type="ECO:0000313" key="1">
    <source>
        <dbReference type="EMBL" id="MCV2868496.1"/>
    </source>
</evidence>
<protein>
    <submittedName>
        <fullName evidence="1">RidA family protein</fullName>
    </submittedName>
</protein>
<dbReference type="PANTHER" id="PTHR43857:SF1">
    <property type="entry name" value="YJGH FAMILY PROTEIN"/>
    <property type="match status" value="1"/>
</dbReference>
<sequence length="143" mass="15647">MSHDMLHPKGWKPAIGYSNGVAAEGRMVFTGGMVGWNGDCVFESEDFAEQTAQALRNVVEVLACAGARPEHLVRLTWYVTDKREYLGNLKKVGAFYKQIIGRHYPAMALVQVVALVEDRAKVEIEATAVIPQGGDARLGGDRT</sequence>
<name>A0ABT2ZBL4_9RHOB</name>
<dbReference type="Proteomes" id="UP001652542">
    <property type="component" value="Unassembled WGS sequence"/>
</dbReference>
<accession>A0ABT2ZBL4</accession>
<dbReference type="EMBL" id="JAOWKY010000001">
    <property type="protein sequence ID" value="MCV2868496.1"/>
    <property type="molecule type" value="Genomic_DNA"/>
</dbReference>
<dbReference type="InterPro" id="IPR035959">
    <property type="entry name" value="RutC-like_sf"/>
</dbReference>
<keyword evidence="2" id="KW-1185">Reference proteome</keyword>
<dbReference type="PANTHER" id="PTHR43857">
    <property type="entry name" value="BLR7761 PROTEIN"/>
    <property type="match status" value="1"/>
</dbReference>
<organism evidence="1 2">
    <name type="scientific">Albidovulum marisflavi</name>
    <dbReference type="NCBI Taxonomy" id="2984159"/>
    <lineage>
        <taxon>Bacteria</taxon>
        <taxon>Pseudomonadati</taxon>
        <taxon>Pseudomonadota</taxon>
        <taxon>Alphaproteobacteria</taxon>
        <taxon>Rhodobacterales</taxon>
        <taxon>Paracoccaceae</taxon>
        <taxon>Albidovulum</taxon>
    </lineage>
</organism>
<comment type="caution">
    <text evidence="1">The sequence shown here is derived from an EMBL/GenBank/DDBJ whole genome shotgun (WGS) entry which is preliminary data.</text>
</comment>